<keyword evidence="2" id="KW-1185">Reference proteome</keyword>
<organism evidence="1 2">
    <name type="scientific">Pluteus cervinus</name>
    <dbReference type="NCBI Taxonomy" id="181527"/>
    <lineage>
        <taxon>Eukaryota</taxon>
        <taxon>Fungi</taxon>
        <taxon>Dikarya</taxon>
        <taxon>Basidiomycota</taxon>
        <taxon>Agaricomycotina</taxon>
        <taxon>Agaricomycetes</taxon>
        <taxon>Agaricomycetidae</taxon>
        <taxon>Agaricales</taxon>
        <taxon>Pluteineae</taxon>
        <taxon>Pluteaceae</taxon>
        <taxon>Pluteus</taxon>
    </lineage>
</organism>
<dbReference type="Proteomes" id="UP000308600">
    <property type="component" value="Unassembled WGS sequence"/>
</dbReference>
<evidence type="ECO:0000313" key="2">
    <source>
        <dbReference type="Proteomes" id="UP000308600"/>
    </source>
</evidence>
<protein>
    <submittedName>
        <fullName evidence="1">Uncharacterized protein</fullName>
    </submittedName>
</protein>
<proteinExistence type="predicted"/>
<sequence length="262" mass="30076">MVELPPELERHIFEWAAHIHPGTGPVLMRVSKYVASWIEPILYEIVIVGVKSRGSRLSLEALKKYGRHVRHLLLGDVPNELTSQYLASCPGTINLGIWTSRKLNEEAINTLNRLPLERLCIHLDAIFNYKDLLFPQAERILSAFHKLTHLDIASDSSPEPITTCLNLLPKLSHLSLPRDFRNVRETVQKYLQDIPKLKYVLVVSEGHGSEDYSEDLIMPDDDQRVVRCLVLDFFDDWNRGARGEKDMWVYVKEVAEKRSGIL</sequence>
<gene>
    <name evidence="1" type="ORF">BDN72DRAFT_158514</name>
</gene>
<dbReference type="EMBL" id="ML208412">
    <property type="protein sequence ID" value="TFK66227.1"/>
    <property type="molecule type" value="Genomic_DNA"/>
</dbReference>
<reference evidence="1 2" key="1">
    <citation type="journal article" date="2019" name="Nat. Ecol. Evol.">
        <title>Megaphylogeny resolves global patterns of mushroom evolution.</title>
        <authorList>
            <person name="Varga T."/>
            <person name="Krizsan K."/>
            <person name="Foldi C."/>
            <person name="Dima B."/>
            <person name="Sanchez-Garcia M."/>
            <person name="Sanchez-Ramirez S."/>
            <person name="Szollosi G.J."/>
            <person name="Szarkandi J.G."/>
            <person name="Papp V."/>
            <person name="Albert L."/>
            <person name="Andreopoulos W."/>
            <person name="Angelini C."/>
            <person name="Antonin V."/>
            <person name="Barry K.W."/>
            <person name="Bougher N.L."/>
            <person name="Buchanan P."/>
            <person name="Buyck B."/>
            <person name="Bense V."/>
            <person name="Catcheside P."/>
            <person name="Chovatia M."/>
            <person name="Cooper J."/>
            <person name="Damon W."/>
            <person name="Desjardin D."/>
            <person name="Finy P."/>
            <person name="Geml J."/>
            <person name="Haridas S."/>
            <person name="Hughes K."/>
            <person name="Justo A."/>
            <person name="Karasinski D."/>
            <person name="Kautmanova I."/>
            <person name="Kiss B."/>
            <person name="Kocsube S."/>
            <person name="Kotiranta H."/>
            <person name="LaButti K.M."/>
            <person name="Lechner B.E."/>
            <person name="Liimatainen K."/>
            <person name="Lipzen A."/>
            <person name="Lukacs Z."/>
            <person name="Mihaltcheva S."/>
            <person name="Morgado L.N."/>
            <person name="Niskanen T."/>
            <person name="Noordeloos M.E."/>
            <person name="Ohm R.A."/>
            <person name="Ortiz-Santana B."/>
            <person name="Ovrebo C."/>
            <person name="Racz N."/>
            <person name="Riley R."/>
            <person name="Savchenko A."/>
            <person name="Shiryaev A."/>
            <person name="Soop K."/>
            <person name="Spirin V."/>
            <person name="Szebenyi C."/>
            <person name="Tomsovsky M."/>
            <person name="Tulloss R.E."/>
            <person name="Uehling J."/>
            <person name="Grigoriev I.V."/>
            <person name="Vagvolgyi C."/>
            <person name="Papp T."/>
            <person name="Martin F.M."/>
            <person name="Miettinen O."/>
            <person name="Hibbett D.S."/>
            <person name="Nagy L.G."/>
        </authorList>
    </citation>
    <scope>NUCLEOTIDE SEQUENCE [LARGE SCALE GENOMIC DNA]</scope>
    <source>
        <strain evidence="1 2">NL-1719</strain>
    </source>
</reference>
<evidence type="ECO:0000313" key="1">
    <source>
        <dbReference type="EMBL" id="TFK66227.1"/>
    </source>
</evidence>
<name>A0ACD3AL73_9AGAR</name>
<accession>A0ACD3AL73</accession>